<dbReference type="CDD" id="cd18011">
    <property type="entry name" value="DEXDc_RapA"/>
    <property type="match status" value="1"/>
</dbReference>
<evidence type="ECO:0000313" key="8">
    <source>
        <dbReference type="EMBL" id="SPJ31426.1"/>
    </source>
</evidence>
<dbReference type="Gene3D" id="3.40.50.300">
    <property type="entry name" value="P-loop containing nucleotide triphosphate hydrolases"/>
    <property type="match status" value="1"/>
</dbReference>
<dbReference type="Pfam" id="PF00176">
    <property type="entry name" value="SNF2-rel_dom"/>
    <property type="match status" value="1"/>
</dbReference>
<dbReference type="PANTHER" id="PTHR45766:SF6">
    <property type="entry name" value="SWI_SNF-RELATED MATRIX-ASSOCIATED ACTIN-DEPENDENT REGULATOR OF CHROMATIN SUBFAMILY A-LIKE PROTEIN 1"/>
    <property type="match status" value="1"/>
</dbReference>
<keyword evidence="1" id="KW-0547">Nucleotide-binding</keyword>
<evidence type="ECO:0000256" key="3">
    <source>
        <dbReference type="ARBA" id="ARBA00022806"/>
    </source>
</evidence>
<accession>A0A2R8CGB0</accession>
<feature type="region of interest" description="Disordered" evidence="5">
    <location>
        <begin position="401"/>
        <end position="423"/>
    </location>
</feature>
<gene>
    <name evidence="8" type="primary">rapA_2</name>
    <name evidence="8" type="ORF">TRM7615_04969</name>
</gene>
<dbReference type="InterPro" id="IPR027417">
    <property type="entry name" value="P-loop_NTPase"/>
</dbReference>
<keyword evidence="4" id="KW-0067">ATP-binding</keyword>
<evidence type="ECO:0000256" key="1">
    <source>
        <dbReference type="ARBA" id="ARBA00022741"/>
    </source>
</evidence>
<keyword evidence="2 8" id="KW-0378">Hydrolase</keyword>
<dbReference type="GO" id="GO:0016787">
    <property type="term" value="F:hydrolase activity"/>
    <property type="evidence" value="ECO:0007669"/>
    <property type="project" value="UniProtKB-KW"/>
</dbReference>
<dbReference type="EC" id="3.6.4.-" evidence="8"/>
<dbReference type="GO" id="GO:0005524">
    <property type="term" value="F:ATP binding"/>
    <property type="evidence" value="ECO:0007669"/>
    <property type="project" value="UniProtKB-KW"/>
</dbReference>
<protein>
    <submittedName>
        <fullName evidence="8">RNA polymerase-associated protein RapA</fullName>
        <ecNumber evidence="8">3.6.4.-</ecNumber>
    </submittedName>
</protein>
<evidence type="ECO:0000256" key="4">
    <source>
        <dbReference type="ARBA" id="ARBA00022840"/>
    </source>
</evidence>
<dbReference type="PROSITE" id="PS51194">
    <property type="entry name" value="HELICASE_CTER"/>
    <property type="match status" value="1"/>
</dbReference>
<dbReference type="PANTHER" id="PTHR45766">
    <property type="entry name" value="DNA ANNEALING HELICASE AND ENDONUCLEASE ZRANB3 FAMILY MEMBER"/>
    <property type="match status" value="1"/>
</dbReference>
<evidence type="ECO:0000256" key="5">
    <source>
        <dbReference type="SAM" id="MobiDB-lite"/>
    </source>
</evidence>
<dbReference type="SUPFAM" id="SSF52540">
    <property type="entry name" value="P-loop containing nucleoside triphosphate hydrolases"/>
    <property type="match status" value="2"/>
</dbReference>
<dbReference type="InterPro" id="IPR014001">
    <property type="entry name" value="Helicase_ATP-bd"/>
</dbReference>
<dbReference type="AlphaFoldDB" id="A0A2R8CGB0"/>
<dbReference type="InterPro" id="IPR000330">
    <property type="entry name" value="SNF2_N"/>
</dbReference>
<dbReference type="RefSeq" id="WP_235824212.1">
    <property type="nucleotide sequence ID" value="NZ_ONZG01000023.1"/>
</dbReference>
<dbReference type="InterPro" id="IPR057342">
    <property type="entry name" value="DEXDc_RapA"/>
</dbReference>
<dbReference type="SMART" id="SM00490">
    <property type="entry name" value="HELICc"/>
    <property type="match status" value="1"/>
</dbReference>
<keyword evidence="9" id="KW-1185">Reference proteome</keyword>
<dbReference type="InterPro" id="IPR001650">
    <property type="entry name" value="Helicase_C-like"/>
</dbReference>
<name>A0A2R8CGB0_9RHOB</name>
<reference evidence="9" key="1">
    <citation type="submission" date="2018-03" db="EMBL/GenBank/DDBJ databases">
        <authorList>
            <person name="Rodrigo-Torres L."/>
            <person name="Arahal R. D."/>
            <person name="Lucena T."/>
        </authorList>
    </citation>
    <scope>NUCLEOTIDE SEQUENCE [LARGE SCALE GENOMIC DNA]</scope>
    <source>
        <strain evidence="9">CECT 7615</strain>
    </source>
</reference>
<dbReference type="CDD" id="cd18793">
    <property type="entry name" value="SF2_C_SNF"/>
    <property type="match status" value="1"/>
</dbReference>
<dbReference type="InterPro" id="IPR038718">
    <property type="entry name" value="SNF2-like_sf"/>
</dbReference>
<keyword evidence="3" id="KW-0347">Helicase</keyword>
<dbReference type="Gene3D" id="3.40.50.10810">
    <property type="entry name" value="Tandem AAA-ATPase domain"/>
    <property type="match status" value="1"/>
</dbReference>
<dbReference type="Proteomes" id="UP000244898">
    <property type="component" value="Unassembled WGS sequence"/>
</dbReference>
<proteinExistence type="predicted"/>
<feature type="domain" description="Helicase C-terminal" evidence="7">
    <location>
        <begin position="450"/>
        <end position="612"/>
    </location>
</feature>
<dbReference type="InterPro" id="IPR049730">
    <property type="entry name" value="SNF2/RAD54-like_C"/>
</dbReference>
<feature type="compositionally biased region" description="Acidic residues" evidence="5">
    <location>
        <begin position="410"/>
        <end position="423"/>
    </location>
</feature>
<evidence type="ECO:0000313" key="9">
    <source>
        <dbReference type="Proteomes" id="UP000244898"/>
    </source>
</evidence>
<dbReference type="SMART" id="SM00487">
    <property type="entry name" value="DEXDc"/>
    <property type="match status" value="1"/>
</dbReference>
<dbReference type="EMBL" id="ONZG01000023">
    <property type="protein sequence ID" value="SPJ31426.1"/>
    <property type="molecule type" value="Genomic_DNA"/>
</dbReference>
<organism evidence="8 9">
    <name type="scientific">Falsiruegeria mediterranea M17</name>
    <dbReference type="NCBI Taxonomy" id="1200281"/>
    <lineage>
        <taxon>Bacteria</taxon>
        <taxon>Pseudomonadati</taxon>
        <taxon>Pseudomonadota</taxon>
        <taxon>Alphaproteobacteria</taxon>
        <taxon>Rhodobacterales</taxon>
        <taxon>Roseobacteraceae</taxon>
        <taxon>Falsiruegeria</taxon>
    </lineage>
</organism>
<evidence type="ECO:0000259" key="7">
    <source>
        <dbReference type="PROSITE" id="PS51194"/>
    </source>
</evidence>
<dbReference type="PROSITE" id="PS51192">
    <property type="entry name" value="HELICASE_ATP_BIND_1"/>
    <property type="match status" value="1"/>
</dbReference>
<evidence type="ECO:0000259" key="6">
    <source>
        <dbReference type="PROSITE" id="PS51192"/>
    </source>
</evidence>
<dbReference type="Pfam" id="PF00271">
    <property type="entry name" value="Helicase_C"/>
    <property type="match status" value="1"/>
</dbReference>
<dbReference type="GO" id="GO:0004386">
    <property type="term" value="F:helicase activity"/>
    <property type="evidence" value="ECO:0007669"/>
    <property type="project" value="UniProtKB-KW"/>
</dbReference>
<evidence type="ECO:0000256" key="2">
    <source>
        <dbReference type="ARBA" id="ARBA00022801"/>
    </source>
</evidence>
<sequence length="932" mass="103506">MGIAEQFSPGELVRARGREWVVVDSSNALTLRPLSGSEADLETIIPELEADPVTYASFAPPSLTDKLGGRDAAQLLRDALRLSLRRGAGPFRAAGRINFEPRAYQLAPLMMALRQDVIRLLIADDVGIGKTIEAGLILREMLDRGEIDRFTVLCPPHLVEQWTSELESKFSIPATPVTASEAARLERNLPNTVSIFEAYPFTVVSMDFIKSERRFFDFKRACPNMVVVDEAHSAVSAGKGRQRRYELVRSLADDPERNILLLTATPHSGDETAFHNLLGLLDKEFAALQDAGGERQRQLRERLAGHFIQRRRRDIDAWKEPGLFPTHETSNFPYRLTGEYEEFYGKILDYCAEVIESVEGETKKRLAFWGTLALMRCVGSSPAAAARALKTRAQLDPSAISESELSAQTLDDEELSENDLEPGVGIEDENLSSLIATADKLSAEVEKDPKFKALIKALEDMLKKGHSPVIFCRYIATAEQIGAALQKFASKHVVEVVTGAMPSEEREIRVEELGGHENRILVATDCLSEGINLQAWFDAVIHYDLSWNPTRHQQREGRIDRFGQKAPIVRSVLMYGENNPVDGAVLEVIIRKAEAIAKQTGVRVPMPDDQGSLTKALMSTVMLRARGQEQMTLDLDFSDSEEARQIEMAWINASEQEKKTRTIFAQNSLKPEEVAVEWEATQTALGGYADTERFVFQAMKRLGQPLEPLKSGAYKVALHLVPDHIKERFIAESLIDDADIKPLKVGFSARPPSGTISVHRAHALPSVLAENFLEQALDEFADEDALSTLPRLGAWETDAVDEVTWLALLRVRHRIDSRGKLGPKFAMAEESAAIAFSAFSKLPMKWDEDAFALLDQDGQNLDKSTRQNQIERALNSLEALQPALTQFAHERSEVLAGDHVRVRQALGSKGQVKVSAITPVDVIGFYVLMPGL</sequence>
<feature type="domain" description="Helicase ATP-binding" evidence="6">
    <location>
        <begin position="111"/>
        <end position="284"/>
    </location>
</feature>